<evidence type="ECO:0000313" key="3">
    <source>
        <dbReference type="Proteomes" id="UP001216390"/>
    </source>
</evidence>
<dbReference type="SUPFAM" id="SSF48150">
    <property type="entry name" value="DNA-glycosylase"/>
    <property type="match status" value="1"/>
</dbReference>
<reference evidence="2" key="1">
    <citation type="submission" date="2023-01" db="EMBL/GenBank/DDBJ databases">
        <title>The diversity of Class Acidimicrobiia in South China Sea sediment environments and the proposal of Iamia marina sp. nov., a novel species of the genus Iamia.</title>
        <authorList>
            <person name="He Y."/>
            <person name="Tian X."/>
        </authorList>
    </citation>
    <scope>NUCLEOTIDE SEQUENCE</scope>
    <source>
        <strain evidence="2">DSM 19957</strain>
    </source>
</reference>
<dbReference type="NCBIfam" id="TIGR03252">
    <property type="entry name" value="HhH-GPD-type base excision DNA repair protein"/>
    <property type="match status" value="1"/>
</dbReference>
<dbReference type="InterPro" id="IPR003265">
    <property type="entry name" value="HhH-GPD_domain"/>
</dbReference>
<dbReference type="Gene3D" id="1.10.340.30">
    <property type="entry name" value="Hypothetical protein, domain 2"/>
    <property type="match status" value="1"/>
</dbReference>
<sequence length="192" mass="20735">MPAATFPITGDDAADALLVEDPLALLVGMLLDQQIPMEKAFRGPYDLSTRRGGLDAAAIAAADPDDLVESFRQRPALHRFPKSMADRTRALCEALVAHHDGRAEDVWEGAADGADLLARLRALPGFGEEKSRIFVALLAKRFGVRPAGWEEAAGGFADGTRLSVADIDSRDAFERVRAWKREQKARARAAAG</sequence>
<name>A0AAE9YIG4_9ACTN</name>
<dbReference type="InterPro" id="IPR017658">
    <property type="entry name" value="HhH-GPD_base_excis"/>
</dbReference>
<gene>
    <name evidence="2" type="ORF">PO878_07290</name>
</gene>
<dbReference type="Proteomes" id="UP001216390">
    <property type="component" value="Chromosome"/>
</dbReference>
<dbReference type="GO" id="GO:0006284">
    <property type="term" value="P:base-excision repair"/>
    <property type="evidence" value="ECO:0007669"/>
    <property type="project" value="InterPro"/>
</dbReference>
<dbReference type="InterPro" id="IPR011257">
    <property type="entry name" value="DNA_glycosylase"/>
</dbReference>
<keyword evidence="3" id="KW-1185">Reference proteome</keyword>
<feature type="domain" description="HhH-GPD" evidence="1">
    <location>
        <begin position="27"/>
        <end position="186"/>
    </location>
</feature>
<proteinExistence type="predicted"/>
<dbReference type="Pfam" id="PF00730">
    <property type="entry name" value="HhH-GPD"/>
    <property type="match status" value="1"/>
</dbReference>
<dbReference type="GO" id="GO:0003824">
    <property type="term" value="F:catalytic activity"/>
    <property type="evidence" value="ECO:0007669"/>
    <property type="project" value="InterPro"/>
</dbReference>
<dbReference type="KEGG" id="ima:PO878_07290"/>
<dbReference type="RefSeq" id="WP_272738047.1">
    <property type="nucleotide sequence ID" value="NZ_CP116942.1"/>
</dbReference>
<evidence type="ECO:0000313" key="2">
    <source>
        <dbReference type="EMBL" id="WCO68531.1"/>
    </source>
</evidence>
<dbReference type="AlphaFoldDB" id="A0AAE9YIG4"/>
<dbReference type="EMBL" id="CP116942">
    <property type="protein sequence ID" value="WCO68531.1"/>
    <property type="molecule type" value="Genomic_DNA"/>
</dbReference>
<evidence type="ECO:0000259" key="1">
    <source>
        <dbReference type="Pfam" id="PF00730"/>
    </source>
</evidence>
<accession>A0AAE9YIG4</accession>
<protein>
    <submittedName>
        <fullName evidence="2">Fe-S cluster assembly protein HesB</fullName>
    </submittedName>
</protein>
<organism evidence="2 3">
    <name type="scientific">Iamia majanohamensis</name>
    <dbReference type="NCBI Taxonomy" id="467976"/>
    <lineage>
        <taxon>Bacteria</taxon>
        <taxon>Bacillati</taxon>
        <taxon>Actinomycetota</taxon>
        <taxon>Acidimicrobiia</taxon>
        <taxon>Acidimicrobiales</taxon>
        <taxon>Iamiaceae</taxon>
        <taxon>Iamia</taxon>
    </lineage>
</organism>